<dbReference type="PANTHER" id="PTHR42792">
    <property type="entry name" value="FLAGELLIN"/>
    <property type="match status" value="1"/>
</dbReference>
<reference evidence="6" key="1">
    <citation type="journal article" date="2019" name="Int. J. Syst. Evol. Microbiol.">
        <title>The Global Catalogue of Microorganisms (GCM) 10K type strain sequencing project: providing services to taxonomists for standard genome sequencing and annotation.</title>
        <authorList>
            <consortium name="The Broad Institute Genomics Platform"/>
            <consortium name="The Broad Institute Genome Sequencing Center for Infectious Disease"/>
            <person name="Wu L."/>
            <person name="Ma J."/>
        </authorList>
    </citation>
    <scope>NUCLEOTIDE SEQUENCE [LARGE SCALE GENOMIC DNA]</scope>
    <source>
        <strain evidence="6">KCTC 15012</strain>
    </source>
</reference>
<dbReference type="PANTHER" id="PTHR42792:SF1">
    <property type="entry name" value="FLAGELLAR HOOK-ASSOCIATED PROTEIN 3"/>
    <property type="match status" value="1"/>
</dbReference>
<feature type="domain" description="Flagellin C-terminal" evidence="4">
    <location>
        <begin position="224"/>
        <end position="302"/>
    </location>
</feature>
<dbReference type="InterPro" id="IPR046358">
    <property type="entry name" value="Flagellin_C"/>
</dbReference>
<evidence type="ECO:0000313" key="5">
    <source>
        <dbReference type="EMBL" id="MFD2235184.1"/>
    </source>
</evidence>
<sequence>MTERVSTYGLANTMLSSAMGLQSRFAQASAQNASGLKGNNYTDLDPGECGRLIAVENALNRTQTWSSNAQTVLSRVEAMYAAMGDMTDKLTNLRTTLSVAMSDTATVVDYAAFGSELLDDLAGLMNTEVAGDYVFGGTVSKIKPVDTANLSTTPSVAAPDTAYYEGSSSLASVQVSMDVTVTYGVNAGDTSDGFEKALRAANLLKHTTPLTASAISAIYDLTVAAIDELTSTQAGLSLTASRLTSAKTLQDNAATLLTNQVSSLKDVDTAAAAVKVTNLQTTLQSSYSALAKVTKLSLTNYL</sequence>
<gene>
    <name evidence="5" type="ORF">ACFSNB_15340</name>
</gene>
<evidence type="ECO:0000313" key="6">
    <source>
        <dbReference type="Proteomes" id="UP001597296"/>
    </source>
</evidence>
<dbReference type="InterPro" id="IPR001492">
    <property type="entry name" value="Flagellin"/>
</dbReference>
<keyword evidence="3" id="KW-0975">Bacterial flagellum</keyword>
<dbReference type="Pfam" id="PF00700">
    <property type="entry name" value="Flagellin_C"/>
    <property type="match status" value="1"/>
</dbReference>
<keyword evidence="6" id="KW-1185">Reference proteome</keyword>
<accession>A0ABW5CD18</accession>
<dbReference type="RefSeq" id="WP_377318127.1">
    <property type="nucleotide sequence ID" value="NZ_JBHUIY010000038.1"/>
</dbReference>
<evidence type="ECO:0000256" key="2">
    <source>
        <dbReference type="ARBA" id="ARBA00005709"/>
    </source>
</evidence>
<dbReference type="SUPFAM" id="SSF64518">
    <property type="entry name" value="Phase 1 flagellin"/>
    <property type="match status" value="1"/>
</dbReference>
<name>A0ABW5CD18_9PROT</name>
<comment type="subcellular location">
    <subcellularLocation>
        <location evidence="1">Bacterial flagellum</location>
    </subcellularLocation>
</comment>
<dbReference type="EMBL" id="JBHUIY010000038">
    <property type="protein sequence ID" value="MFD2235184.1"/>
    <property type="molecule type" value="Genomic_DNA"/>
</dbReference>
<evidence type="ECO:0000259" key="4">
    <source>
        <dbReference type="Pfam" id="PF00700"/>
    </source>
</evidence>
<comment type="caution">
    <text evidence="5">The sequence shown here is derived from an EMBL/GenBank/DDBJ whole genome shotgun (WGS) entry which is preliminary data.</text>
</comment>
<keyword evidence="5" id="KW-0969">Cilium</keyword>
<protein>
    <submittedName>
        <fullName evidence="5">Flagellin</fullName>
    </submittedName>
</protein>
<dbReference type="Gene3D" id="1.20.1330.10">
    <property type="entry name" value="f41 fragment of flagellin, N-terminal domain"/>
    <property type="match status" value="1"/>
</dbReference>
<keyword evidence="5" id="KW-0282">Flagellum</keyword>
<comment type="similarity">
    <text evidence="2">Belongs to the bacterial flagellin family.</text>
</comment>
<evidence type="ECO:0000256" key="1">
    <source>
        <dbReference type="ARBA" id="ARBA00004365"/>
    </source>
</evidence>
<dbReference type="Proteomes" id="UP001597296">
    <property type="component" value="Unassembled WGS sequence"/>
</dbReference>
<keyword evidence="5" id="KW-0966">Cell projection</keyword>
<proteinExistence type="inferred from homology"/>
<evidence type="ECO:0000256" key="3">
    <source>
        <dbReference type="ARBA" id="ARBA00023143"/>
    </source>
</evidence>
<organism evidence="5 6">
    <name type="scientific">Phaeospirillum tilakii</name>
    <dbReference type="NCBI Taxonomy" id="741673"/>
    <lineage>
        <taxon>Bacteria</taxon>
        <taxon>Pseudomonadati</taxon>
        <taxon>Pseudomonadota</taxon>
        <taxon>Alphaproteobacteria</taxon>
        <taxon>Rhodospirillales</taxon>
        <taxon>Rhodospirillaceae</taxon>
        <taxon>Phaeospirillum</taxon>
    </lineage>
</organism>